<dbReference type="Proteomes" id="UP001241169">
    <property type="component" value="Unassembled WGS sequence"/>
</dbReference>
<feature type="region of interest" description="Disordered" evidence="1">
    <location>
        <begin position="1"/>
        <end position="39"/>
    </location>
</feature>
<keyword evidence="3" id="KW-1185">Reference proteome</keyword>
<reference evidence="2 3" key="1">
    <citation type="submission" date="2016-10" db="EMBL/GenBank/DDBJ databases">
        <title>The genome sequence of Colletotrichum fioriniae PJ7.</title>
        <authorList>
            <person name="Baroncelli R."/>
        </authorList>
    </citation>
    <scope>NUCLEOTIDE SEQUENCE [LARGE SCALE GENOMIC DNA]</scope>
    <source>
        <strain evidence="2 3">IMI 384185</strain>
    </source>
</reference>
<protein>
    <submittedName>
        <fullName evidence="2">Uncharacterized protein</fullName>
    </submittedName>
</protein>
<gene>
    <name evidence="2" type="ORF">CPAR01_08602</name>
</gene>
<name>A0ABQ9SKQ6_9PEZI</name>
<proteinExistence type="predicted"/>
<organism evidence="2 3">
    <name type="scientific">Colletotrichum paranaense</name>
    <dbReference type="NCBI Taxonomy" id="1914294"/>
    <lineage>
        <taxon>Eukaryota</taxon>
        <taxon>Fungi</taxon>
        <taxon>Dikarya</taxon>
        <taxon>Ascomycota</taxon>
        <taxon>Pezizomycotina</taxon>
        <taxon>Sordariomycetes</taxon>
        <taxon>Hypocreomycetidae</taxon>
        <taxon>Glomerellales</taxon>
        <taxon>Glomerellaceae</taxon>
        <taxon>Colletotrichum</taxon>
        <taxon>Colletotrichum acutatum species complex</taxon>
    </lineage>
</organism>
<evidence type="ECO:0000313" key="2">
    <source>
        <dbReference type="EMBL" id="KAK1538489.1"/>
    </source>
</evidence>
<dbReference type="GeneID" id="85376769"/>
<evidence type="ECO:0000313" key="3">
    <source>
        <dbReference type="Proteomes" id="UP001241169"/>
    </source>
</evidence>
<dbReference type="RefSeq" id="XP_060349240.1">
    <property type="nucleotide sequence ID" value="XM_060492870.1"/>
</dbReference>
<accession>A0ABQ9SKQ6</accession>
<sequence>MHSSTGRCQQQRRGENKGPWGPWGPSHFQRRDKLSPTPRPSISALCAIDLEAWPWVTRKASNGLLWTYWPKGLIRAASSRARSPHVSHCILRICLKTAYISPALAPLLSHRPSKSHPLLLERLQKEATPTHD</sequence>
<evidence type="ECO:0000256" key="1">
    <source>
        <dbReference type="SAM" id="MobiDB-lite"/>
    </source>
</evidence>
<feature type="compositionally biased region" description="Polar residues" evidence="1">
    <location>
        <begin position="1"/>
        <end position="11"/>
    </location>
</feature>
<dbReference type="EMBL" id="MOPA01000006">
    <property type="protein sequence ID" value="KAK1538489.1"/>
    <property type="molecule type" value="Genomic_DNA"/>
</dbReference>
<comment type="caution">
    <text evidence="2">The sequence shown here is derived from an EMBL/GenBank/DDBJ whole genome shotgun (WGS) entry which is preliminary data.</text>
</comment>